<dbReference type="Proteomes" id="UP000265100">
    <property type="component" value="Chromosome 7"/>
</dbReference>
<keyword evidence="4" id="KW-0378">Hydrolase</keyword>
<evidence type="ECO:0000256" key="1">
    <source>
        <dbReference type="ARBA" id="ARBA00000447"/>
    </source>
</evidence>
<accession>A0AAX7UYC8</accession>
<comment type="catalytic activity">
    <reaction evidence="1">
        <text>Endonucleolytic cleavage to nucleoside 3'-phosphates and 3'-phosphooligonucleotide end-products.</text>
        <dbReference type="EC" id="3.1.22.1"/>
    </reaction>
</comment>
<reference evidence="6" key="1">
    <citation type="submission" date="2018-05" db="EMBL/GenBank/DDBJ databases">
        <authorList>
            <person name="Datahose"/>
        </authorList>
    </citation>
    <scope>NUCLEOTIDE SEQUENCE</scope>
</reference>
<dbReference type="AlphaFoldDB" id="A0AAX7UYC8"/>
<organism evidence="6 7">
    <name type="scientific">Astatotilapia calliptera</name>
    <name type="common">Eastern happy</name>
    <name type="synonym">Chromis callipterus</name>
    <dbReference type="NCBI Taxonomy" id="8154"/>
    <lineage>
        <taxon>Eukaryota</taxon>
        <taxon>Metazoa</taxon>
        <taxon>Chordata</taxon>
        <taxon>Craniata</taxon>
        <taxon>Vertebrata</taxon>
        <taxon>Euteleostomi</taxon>
        <taxon>Actinopterygii</taxon>
        <taxon>Neopterygii</taxon>
        <taxon>Teleostei</taxon>
        <taxon>Neoteleostei</taxon>
        <taxon>Acanthomorphata</taxon>
        <taxon>Ovalentaria</taxon>
        <taxon>Cichlomorphae</taxon>
        <taxon>Cichliformes</taxon>
        <taxon>Cichlidae</taxon>
        <taxon>African cichlids</taxon>
        <taxon>Pseudocrenilabrinae</taxon>
        <taxon>Haplochromini</taxon>
        <taxon>Astatotilapia</taxon>
    </lineage>
</organism>
<proteinExistence type="inferred from homology"/>
<protein>
    <recommendedName>
        <fullName evidence="3">deoxyribonuclease II</fullName>
        <ecNumber evidence="3">3.1.22.1</ecNumber>
    </recommendedName>
</protein>
<dbReference type="EC" id="3.1.22.1" evidence="3"/>
<dbReference type="PANTHER" id="PTHR10858:SF23">
    <property type="entry name" value="DEOXYRIBONUCLEASE II"/>
    <property type="match status" value="1"/>
</dbReference>
<evidence type="ECO:0000256" key="5">
    <source>
        <dbReference type="SAM" id="SignalP"/>
    </source>
</evidence>
<dbReference type="InterPro" id="IPR004947">
    <property type="entry name" value="DNase_II"/>
</dbReference>
<reference evidence="6" key="2">
    <citation type="submission" date="2025-08" db="UniProtKB">
        <authorList>
            <consortium name="Ensembl"/>
        </authorList>
    </citation>
    <scope>IDENTIFICATION</scope>
</reference>
<dbReference type="Ensembl" id="ENSACLT00000056545.1">
    <property type="protein sequence ID" value="ENSACLP00000069576.1"/>
    <property type="gene ID" value="ENSACLG00000008788.2"/>
</dbReference>
<evidence type="ECO:0000313" key="7">
    <source>
        <dbReference type="Proteomes" id="UP000265100"/>
    </source>
</evidence>
<evidence type="ECO:0000256" key="2">
    <source>
        <dbReference type="ARBA" id="ARBA00007527"/>
    </source>
</evidence>
<dbReference type="GO" id="GO:0004531">
    <property type="term" value="F:deoxyribonuclease II activity"/>
    <property type="evidence" value="ECO:0007669"/>
    <property type="project" value="UniProtKB-EC"/>
</dbReference>
<feature type="signal peptide" evidence="5">
    <location>
        <begin position="1"/>
        <end position="17"/>
    </location>
</feature>
<evidence type="ECO:0000256" key="4">
    <source>
        <dbReference type="ARBA" id="ARBA00022801"/>
    </source>
</evidence>
<dbReference type="Pfam" id="PF03265">
    <property type="entry name" value="DNase_II"/>
    <property type="match status" value="1"/>
</dbReference>
<dbReference type="GO" id="GO:0006309">
    <property type="term" value="P:apoptotic DNA fragmentation"/>
    <property type="evidence" value="ECO:0007669"/>
    <property type="project" value="TreeGrafter"/>
</dbReference>
<comment type="similarity">
    <text evidence="2">Belongs to the DNase II family.</text>
</comment>
<feature type="chain" id="PRO_5044338493" description="deoxyribonuclease II" evidence="5">
    <location>
        <begin position="18"/>
        <end position="228"/>
    </location>
</feature>
<dbReference type="PANTHER" id="PTHR10858">
    <property type="entry name" value="DEOXYRIBONUCLEASE II"/>
    <property type="match status" value="1"/>
</dbReference>
<dbReference type="GeneTree" id="ENSGT00390000002634"/>
<evidence type="ECO:0000256" key="3">
    <source>
        <dbReference type="ARBA" id="ARBA00012036"/>
    </source>
</evidence>
<name>A0AAX7UYC8_ASTCA</name>
<keyword evidence="7" id="KW-1185">Reference proteome</keyword>
<reference evidence="6" key="3">
    <citation type="submission" date="2025-09" db="UniProtKB">
        <authorList>
            <consortium name="Ensembl"/>
        </authorList>
    </citation>
    <scope>IDENTIFICATION</scope>
</reference>
<keyword evidence="5" id="KW-0732">Signal</keyword>
<evidence type="ECO:0000313" key="6">
    <source>
        <dbReference type="Ensembl" id="ENSACLP00000069576.1"/>
    </source>
</evidence>
<sequence>MWKLLLTFSLLCWTSEGSVTCRNENNGEVDWYILYKMPKTNTLQGLENLYIDPDEMKTAMKTINDPQGVLANTLKPLFKPVDTMPPNFGFISYSDQPPSGTASQNFGHSKGVRRPFSRGTDQGIILPRFQTTICVSSGPVCPPEKDQERVPLLPKSLSNLVGLVFPDFRQPLHGYCCIYGIHPFEVTTRSPNAMTFGPSWCLGSHRICFRCEGSSHICNLVWCLFLSL</sequence>